<evidence type="ECO:0000259" key="2">
    <source>
        <dbReference type="Pfam" id="PF00472"/>
    </source>
</evidence>
<keyword evidence="4" id="KW-1185">Reference proteome</keyword>
<sequence>MFPPRYSNPDYWKESGIIQEARFQTSLSGGKGGQNVNKVSTKVEIYWSPSTSAVLSEDARARVLEKISSKIDNDGEIRVTCDTSRSQLQNKKTAIDKLSILLAFCFKENKPRKASKPTHASVKKRLESKKIQKDIKANRRKGNYE</sequence>
<protein>
    <submittedName>
        <fullName evidence="3">Peptide chain release factor</fullName>
    </submittedName>
</protein>
<feature type="compositionally biased region" description="Basic residues" evidence="1">
    <location>
        <begin position="111"/>
        <end position="123"/>
    </location>
</feature>
<dbReference type="EMBL" id="CP000383">
    <property type="protein sequence ID" value="ABG58426.1"/>
    <property type="molecule type" value="Genomic_DNA"/>
</dbReference>
<dbReference type="PANTHER" id="PTHR47814">
    <property type="entry name" value="PEPTIDYL-TRNA HYDROLASE ARFB"/>
    <property type="match status" value="1"/>
</dbReference>
<gene>
    <name evidence="3" type="primary">yaeJ</name>
    <name evidence="3" type="ordered locus">CHU_1151</name>
</gene>
<accession>A0A6N4SQ67</accession>
<reference evidence="3 4" key="1">
    <citation type="journal article" date="2007" name="Appl. Environ. Microbiol.">
        <title>Genome sequence of the cellulolytic gliding bacterium Cytophaga hutchinsonii.</title>
        <authorList>
            <person name="Xie G."/>
            <person name="Bruce D.C."/>
            <person name="Challacombe J.F."/>
            <person name="Chertkov O."/>
            <person name="Detter J.C."/>
            <person name="Gilna P."/>
            <person name="Han C.S."/>
            <person name="Lucas S."/>
            <person name="Misra M."/>
            <person name="Myers G.L."/>
            <person name="Richardson P."/>
            <person name="Tapia R."/>
            <person name="Thayer N."/>
            <person name="Thompson L.S."/>
            <person name="Brettin T.S."/>
            <person name="Henrissat B."/>
            <person name="Wilson D.B."/>
            <person name="McBride M.J."/>
        </authorList>
    </citation>
    <scope>NUCLEOTIDE SEQUENCE [LARGE SCALE GENOMIC DNA]</scope>
    <source>
        <strain evidence="4">ATCC 33406 / DSM 1761 / CIP 103989 / NBRC 15051 / NCIMB 9469 / D465</strain>
    </source>
</reference>
<feature type="compositionally biased region" description="Basic and acidic residues" evidence="1">
    <location>
        <begin position="124"/>
        <end position="145"/>
    </location>
</feature>
<dbReference type="GO" id="GO:0003747">
    <property type="term" value="F:translation release factor activity"/>
    <property type="evidence" value="ECO:0007669"/>
    <property type="project" value="InterPro"/>
</dbReference>
<dbReference type="KEGG" id="chu:CHU_1151"/>
<dbReference type="NCBIfam" id="NF006718">
    <property type="entry name" value="PRK09256.1"/>
    <property type="match status" value="1"/>
</dbReference>
<evidence type="ECO:0000256" key="1">
    <source>
        <dbReference type="SAM" id="MobiDB-lite"/>
    </source>
</evidence>
<evidence type="ECO:0000313" key="4">
    <source>
        <dbReference type="Proteomes" id="UP000001822"/>
    </source>
</evidence>
<dbReference type="Gene3D" id="3.30.160.20">
    <property type="match status" value="1"/>
</dbReference>
<organism evidence="3 4">
    <name type="scientific">Cytophaga hutchinsonii (strain ATCC 33406 / DSM 1761 / CIP 103989 / NBRC 15051 / NCIMB 9469 / D465)</name>
    <dbReference type="NCBI Taxonomy" id="269798"/>
    <lineage>
        <taxon>Bacteria</taxon>
        <taxon>Pseudomonadati</taxon>
        <taxon>Bacteroidota</taxon>
        <taxon>Cytophagia</taxon>
        <taxon>Cytophagales</taxon>
        <taxon>Cytophagaceae</taxon>
        <taxon>Cytophaga</taxon>
    </lineage>
</organism>
<feature type="region of interest" description="Disordered" evidence="1">
    <location>
        <begin position="111"/>
        <end position="145"/>
    </location>
</feature>
<dbReference type="Pfam" id="PF00472">
    <property type="entry name" value="RF-1"/>
    <property type="match status" value="1"/>
</dbReference>
<dbReference type="GO" id="GO:0072344">
    <property type="term" value="P:rescue of stalled ribosome"/>
    <property type="evidence" value="ECO:0007669"/>
    <property type="project" value="TreeGrafter"/>
</dbReference>
<dbReference type="PANTHER" id="PTHR47814:SF1">
    <property type="entry name" value="PEPTIDYL-TRNA HYDROLASE ARFB"/>
    <property type="match status" value="1"/>
</dbReference>
<dbReference type="OrthoDB" id="9815709at2"/>
<dbReference type="InterPro" id="IPR000352">
    <property type="entry name" value="Pep_chain_release_fac_I"/>
</dbReference>
<dbReference type="GO" id="GO:0043022">
    <property type="term" value="F:ribosome binding"/>
    <property type="evidence" value="ECO:0007669"/>
    <property type="project" value="TreeGrafter"/>
</dbReference>
<name>A0A6N4SQ67_CYTH3</name>
<evidence type="ECO:0000313" key="3">
    <source>
        <dbReference type="EMBL" id="ABG58426.1"/>
    </source>
</evidence>
<dbReference type="Proteomes" id="UP000001822">
    <property type="component" value="Chromosome"/>
</dbReference>
<proteinExistence type="predicted"/>
<dbReference type="SUPFAM" id="SSF110916">
    <property type="entry name" value="Peptidyl-tRNA hydrolase domain-like"/>
    <property type="match status" value="1"/>
</dbReference>
<dbReference type="AlphaFoldDB" id="A0A6N4SQ67"/>
<feature type="domain" description="Prokaryotic-type class I peptide chain release factors" evidence="2">
    <location>
        <begin position="20"/>
        <end position="139"/>
    </location>
</feature>
<dbReference type="GO" id="GO:0004045">
    <property type="term" value="F:peptidyl-tRNA hydrolase activity"/>
    <property type="evidence" value="ECO:0007669"/>
    <property type="project" value="TreeGrafter"/>
</dbReference>